<accession>A0A9D3Y6Q7</accession>
<proteinExistence type="predicted"/>
<comment type="caution">
    <text evidence="1">The sequence shown here is derived from an EMBL/GenBank/DDBJ whole genome shotgun (WGS) entry which is preliminary data.</text>
</comment>
<gene>
    <name evidence="1" type="ORF">DPMN_193325</name>
</gene>
<keyword evidence="2" id="KW-1185">Reference proteome</keyword>
<dbReference type="Proteomes" id="UP000828390">
    <property type="component" value="Unassembled WGS sequence"/>
</dbReference>
<sequence>MISKHKKEHSVETALKDKTGIAMSLLRSKGDDKHNNKVVAEGHGCLLISRRPTKEFDSEQYGPCVHCRDWMLKSTLKRHQSKCIVQCVVDVSPLTKRNLILQSDILSGRLQTKASSLLQNEVFAIMTADKVTEIAQKDLLIVALGESWLRRNIDNKLKRKYYASQRMRLTARYLIAMLEEDTACDAKSLWDFLVPRKFDCLAKAAITVAMPTMEDEEELKSPSNAIKLKYDVIRLVNAKWCITLKEENDLNNGTINDCQGLMKLIQTEWPEKVTRFARMVLAQRQREVKQHIPAPDDIKLLNEHLTAELKTTPMRKELPDFLRAVKLAQTKLQVYNKRRSGEIDAVRYISLSLLT</sequence>
<name>A0A9D3Y6Q7_DREPO</name>
<dbReference type="AlphaFoldDB" id="A0A9D3Y6Q7"/>
<organism evidence="1 2">
    <name type="scientific">Dreissena polymorpha</name>
    <name type="common">Zebra mussel</name>
    <name type="synonym">Mytilus polymorpha</name>
    <dbReference type="NCBI Taxonomy" id="45954"/>
    <lineage>
        <taxon>Eukaryota</taxon>
        <taxon>Metazoa</taxon>
        <taxon>Spiralia</taxon>
        <taxon>Lophotrochozoa</taxon>
        <taxon>Mollusca</taxon>
        <taxon>Bivalvia</taxon>
        <taxon>Autobranchia</taxon>
        <taxon>Heteroconchia</taxon>
        <taxon>Euheterodonta</taxon>
        <taxon>Imparidentia</taxon>
        <taxon>Neoheterodontei</taxon>
        <taxon>Myida</taxon>
        <taxon>Dreissenoidea</taxon>
        <taxon>Dreissenidae</taxon>
        <taxon>Dreissena</taxon>
    </lineage>
</organism>
<reference evidence="1" key="1">
    <citation type="journal article" date="2019" name="bioRxiv">
        <title>The Genome of the Zebra Mussel, Dreissena polymorpha: A Resource for Invasive Species Research.</title>
        <authorList>
            <person name="McCartney M.A."/>
            <person name="Auch B."/>
            <person name="Kono T."/>
            <person name="Mallez S."/>
            <person name="Zhang Y."/>
            <person name="Obille A."/>
            <person name="Becker A."/>
            <person name="Abrahante J.E."/>
            <person name="Garbe J."/>
            <person name="Badalamenti J.P."/>
            <person name="Herman A."/>
            <person name="Mangelson H."/>
            <person name="Liachko I."/>
            <person name="Sullivan S."/>
            <person name="Sone E.D."/>
            <person name="Koren S."/>
            <person name="Silverstein K.A.T."/>
            <person name="Beckman K.B."/>
            <person name="Gohl D.M."/>
        </authorList>
    </citation>
    <scope>NUCLEOTIDE SEQUENCE</scope>
    <source>
        <strain evidence="1">Duluth1</strain>
        <tissue evidence="1">Whole animal</tissue>
    </source>
</reference>
<reference evidence="1" key="2">
    <citation type="submission" date="2020-11" db="EMBL/GenBank/DDBJ databases">
        <authorList>
            <person name="McCartney M.A."/>
            <person name="Auch B."/>
            <person name="Kono T."/>
            <person name="Mallez S."/>
            <person name="Becker A."/>
            <person name="Gohl D.M."/>
            <person name="Silverstein K.A.T."/>
            <person name="Koren S."/>
            <person name="Bechman K.B."/>
            <person name="Herman A."/>
            <person name="Abrahante J.E."/>
            <person name="Garbe J."/>
        </authorList>
    </citation>
    <scope>NUCLEOTIDE SEQUENCE</scope>
    <source>
        <strain evidence="1">Duluth1</strain>
        <tissue evidence="1">Whole animal</tissue>
    </source>
</reference>
<protein>
    <submittedName>
        <fullName evidence="1">Uncharacterized protein</fullName>
    </submittedName>
</protein>
<evidence type="ECO:0000313" key="1">
    <source>
        <dbReference type="EMBL" id="KAH3692988.1"/>
    </source>
</evidence>
<evidence type="ECO:0000313" key="2">
    <source>
        <dbReference type="Proteomes" id="UP000828390"/>
    </source>
</evidence>
<dbReference type="PANTHER" id="PTHR33480">
    <property type="entry name" value="SET DOMAIN-CONTAINING PROTEIN-RELATED"/>
    <property type="match status" value="1"/>
</dbReference>
<dbReference type="PANTHER" id="PTHR33480:SF1">
    <property type="entry name" value="TYR RECOMBINASE DOMAIN-CONTAINING PROTEIN"/>
    <property type="match status" value="1"/>
</dbReference>
<dbReference type="EMBL" id="JAIWYP010000018">
    <property type="protein sequence ID" value="KAH3692988.1"/>
    <property type="molecule type" value="Genomic_DNA"/>
</dbReference>